<evidence type="ECO:0000256" key="3">
    <source>
        <dbReference type="ARBA" id="ARBA00022741"/>
    </source>
</evidence>
<feature type="domain" description="ABC transporter" evidence="6">
    <location>
        <begin position="6"/>
        <end position="239"/>
    </location>
</feature>
<evidence type="ECO:0000256" key="5">
    <source>
        <dbReference type="ARBA" id="ARBA00022970"/>
    </source>
</evidence>
<comment type="similarity">
    <text evidence="1">Belongs to the ABC transporter superfamily.</text>
</comment>
<dbReference type="InterPro" id="IPR003439">
    <property type="entry name" value="ABC_transporter-like_ATP-bd"/>
</dbReference>
<evidence type="ECO:0000313" key="7">
    <source>
        <dbReference type="EMBL" id="GGB44454.1"/>
    </source>
</evidence>
<evidence type="ECO:0000259" key="6">
    <source>
        <dbReference type="PROSITE" id="PS50893"/>
    </source>
</evidence>
<name>A0ABQ1IK23_9PROT</name>
<evidence type="ECO:0000256" key="2">
    <source>
        <dbReference type="ARBA" id="ARBA00022448"/>
    </source>
</evidence>
<keyword evidence="8" id="KW-1185">Reference proteome</keyword>
<accession>A0ABQ1IK23</accession>
<keyword evidence="3" id="KW-0547">Nucleotide-binding</keyword>
<protein>
    <submittedName>
        <fullName evidence="7">Branched-chain amino acid ABC transporter ATP-binding protein</fullName>
    </submittedName>
</protein>
<dbReference type="GO" id="GO:0005524">
    <property type="term" value="F:ATP binding"/>
    <property type="evidence" value="ECO:0007669"/>
    <property type="project" value="UniProtKB-KW"/>
</dbReference>
<organism evidence="7 8">
    <name type="scientific">Tistrella bauzanensis</name>
    <dbReference type="NCBI Taxonomy" id="657419"/>
    <lineage>
        <taxon>Bacteria</taxon>
        <taxon>Pseudomonadati</taxon>
        <taxon>Pseudomonadota</taxon>
        <taxon>Alphaproteobacteria</taxon>
        <taxon>Geminicoccales</taxon>
        <taxon>Geminicoccaceae</taxon>
        <taxon>Tistrella</taxon>
    </lineage>
</organism>
<dbReference type="Pfam" id="PF00005">
    <property type="entry name" value="ABC_tran"/>
    <property type="match status" value="1"/>
</dbReference>
<evidence type="ECO:0000256" key="1">
    <source>
        <dbReference type="ARBA" id="ARBA00005417"/>
    </source>
</evidence>
<evidence type="ECO:0000256" key="4">
    <source>
        <dbReference type="ARBA" id="ARBA00022840"/>
    </source>
</evidence>
<sequence length="239" mass="25487">MADPLLRIDALHAGYGDAVVLHGIDLTIADGAAVALLGRNGAGKSTVLKTILNAGPKLVSGRISLDGRDLRTLGADARARAGLMLVPEDRRIFPHITVAENIALGVHAARPGVKPMTMDEIWDLFPALVPFAERAGYALSGGQQQMVAVARGVIARPRLLLLDEPVEGLAPVIVDQMAAEIRRLHRDHGLTVLVTEQNLSFARAVTDTLHLIDSGELVHSGDWAGFDADPTLKTRYLAV</sequence>
<keyword evidence="2" id="KW-0813">Transport</keyword>
<dbReference type="RefSeq" id="WP_188578733.1">
    <property type="nucleotide sequence ID" value="NZ_BMDZ01000031.1"/>
</dbReference>
<keyword evidence="4 7" id="KW-0067">ATP-binding</keyword>
<gene>
    <name evidence="7" type="ORF">GCM10011505_27180</name>
</gene>
<dbReference type="PANTHER" id="PTHR43820">
    <property type="entry name" value="HIGH-AFFINITY BRANCHED-CHAIN AMINO ACID TRANSPORT ATP-BINDING PROTEIN LIVF"/>
    <property type="match status" value="1"/>
</dbReference>
<dbReference type="InterPro" id="IPR027417">
    <property type="entry name" value="P-loop_NTPase"/>
</dbReference>
<dbReference type="PROSITE" id="PS50893">
    <property type="entry name" value="ABC_TRANSPORTER_2"/>
    <property type="match status" value="1"/>
</dbReference>
<proteinExistence type="inferred from homology"/>
<dbReference type="CDD" id="cd03224">
    <property type="entry name" value="ABC_TM1139_LivF_branched"/>
    <property type="match status" value="1"/>
</dbReference>
<keyword evidence="5" id="KW-0029">Amino-acid transport</keyword>
<dbReference type="Proteomes" id="UP000603352">
    <property type="component" value="Unassembled WGS sequence"/>
</dbReference>
<dbReference type="PANTHER" id="PTHR43820:SF2">
    <property type="entry name" value="ABC TRANSPORTER ATP-BINDING PROTEIN"/>
    <property type="match status" value="1"/>
</dbReference>
<dbReference type="SMART" id="SM00382">
    <property type="entry name" value="AAA"/>
    <property type="match status" value="1"/>
</dbReference>
<dbReference type="PROSITE" id="PS00211">
    <property type="entry name" value="ABC_TRANSPORTER_1"/>
    <property type="match status" value="1"/>
</dbReference>
<evidence type="ECO:0000313" key="8">
    <source>
        <dbReference type="Proteomes" id="UP000603352"/>
    </source>
</evidence>
<dbReference type="EMBL" id="BMDZ01000031">
    <property type="protein sequence ID" value="GGB44454.1"/>
    <property type="molecule type" value="Genomic_DNA"/>
</dbReference>
<dbReference type="Gene3D" id="3.40.50.300">
    <property type="entry name" value="P-loop containing nucleotide triphosphate hydrolases"/>
    <property type="match status" value="1"/>
</dbReference>
<comment type="caution">
    <text evidence="7">The sequence shown here is derived from an EMBL/GenBank/DDBJ whole genome shotgun (WGS) entry which is preliminary data.</text>
</comment>
<reference evidence="8" key="1">
    <citation type="journal article" date="2019" name="Int. J. Syst. Evol. Microbiol.">
        <title>The Global Catalogue of Microorganisms (GCM) 10K type strain sequencing project: providing services to taxonomists for standard genome sequencing and annotation.</title>
        <authorList>
            <consortium name="The Broad Institute Genomics Platform"/>
            <consortium name="The Broad Institute Genome Sequencing Center for Infectious Disease"/>
            <person name="Wu L."/>
            <person name="Ma J."/>
        </authorList>
    </citation>
    <scope>NUCLEOTIDE SEQUENCE [LARGE SCALE GENOMIC DNA]</scope>
    <source>
        <strain evidence="8">CGMCC 1.10188</strain>
    </source>
</reference>
<dbReference type="SUPFAM" id="SSF52540">
    <property type="entry name" value="P-loop containing nucleoside triphosphate hydrolases"/>
    <property type="match status" value="1"/>
</dbReference>
<dbReference type="InterPro" id="IPR017871">
    <property type="entry name" value="ABC_transporter-like_CS"/>
</dbReference>
<dbReference type="InterPro" id="IPR003593">
    <property type="entry name" value="AAA+_ATPase"/>
</dbReference>
<dbReference type="InterPro" id="IPR052156">
    <property type="entry name" value="BCAA_Transport_ATP-bd_LivF"/>
</dbReference>